<dbReference type="EMBL" id="KK088432">
    <property type="protein sequence ID" value="EYE93384.1"/>
    <property type="molecule type" value="Genomic_DNA"/>
</dbReference>
<dbReference type="PANTHER" id="PTHR43004">
    <property type="entry name" value="TRK SYSTEM POTASSIUM UPTAKE PROTEIN"/>
    <property type="match status" value="1"/>
</dbReference>
<accession>A0A017S9R6</accession>
<evidence type="ECO:0000313" key="8">
    <source>
        <dbReference type="Proteomes" id="UP000019804"/>
    </source>
</evidence>
<dbReference type="SUPFAM" id="SSF51905">
    <property type="entry name" value="FAD/NAD(P)-binding domain"/>
    <property type="match status" value="1"/>
</dbReference>
<keyword evidence="2" id="KW-0285">Flavoprotein</keyword>
<evidence type="ECO:0000259" key="6">
    <source>
        <dbReference type="Pfam" id="PF07976"/>
    </source>
</evidence>
<dbReference type="GO" id="GO:0071949">
    <property type="term" value="F:FAD binding"/>
    <property type="evidence" value="ECO:0007669"/>
    <property type="project" value="InterPro"/>
</dbReference>
<dbReference type="HOGENOM" id="CLU_009665_9_2_1"/>
<evidence type="ECO:0000256" key="4">
    <source>
        <dbReference type="ARBA" id="ARBA00023002"/>
    </source>
</evidence>
<dbReference type="InterPro" id="IPR012941">
    <property type="entry name" value="Phe_hydrox_C_dim_dom"/>
</dbReference>
<evidence type="ECO:0000313" key="7">
    <source>
        <dbReference type="EMBL" id="EYE93384.1"/>
    </source>
</evidence>
<name>A0A017S9R6_ASPRC</name>
<dbReference type="Gene3D" id="3.30.9.10">
    <property type="entry name" value="D-Amino Acid Oxidase, subunit A, domain 2"/>
    <property type="match status" value="1"/>
</dbReference>
<dbReference type="RefSeq" id="XP_040637072.1">
    <property type="nucleotide sequence ID" value="XM_040786939.1"/>
</dbReference>
<dbReference type="InterPro" id="IPR038220">
    <property type="entry name" value="PHOX_C_sf"/>
</dbReference>
<feature type="domain" description="FAD-binding" evidence="5">
    <location>
        <begin position="4"/>
        <end position="365"/>
    </location>
</feature>
<gene>
    <name evidence="7" type="ORF">EURHEDRAFT_524884</name>
</gene>
<keyword evidence="8" id="KW-1185">Reference proteome</keyword>
<dbReference type="Pfam" id="PF01494">
    <property type="entry name" value="FAD_binding_3"/>
    <property type="match status" value="1"/>
</dbReference>
<dbReference type="Proteomes" id="UP000019804">
    <property type="component" value="Unassembled WGS sequence"/>
</dbReference>
<dbReference type="GO" id="GO:0016709">
    <property type="term" value="F:oxidoreductase activity, acting on paired donors, with incorporation or reduction of molecular oxygen, NAD(P)H as one donor, and incorporation of one atom of oxygen"/>
    <property type="evidence" value="ECO:0007669"/>
    <property type="project" value="UniProtKB-ARBA"/>
</dbReference>
<protein>
    <recommendedName>
        <fullName evidence="9">FAD binding domain-containing protein</fullName>
    </recommendedName>
</protein>
<evidence type="ECO:0000259" key="5">
    <source>
        <dbReference type="Pfam" id="PF01494"/>
    </source>
</evidence>
<keyword evidence="3" id="KW-0274">FAD</keyword>
<evidence type="ECO:0000256" key="1">
    <source>
        <dbReference type="ARBA" id="ARBA00007801"/>
    </source>
</evidence>
<evidence type="ECO:0000256" key="2">
    <source>
        <dbReference type="ARBA" id="ARBA00022630"/>
    </source>
</evidence>
<sequence length="571" mass="65142">MPIDLLIVGAGPAGLLAACWASQYPISTRIIDKHPSRKPTGHADGIHSRTLEILDSFGIVDRIMRLGAQEIEMCYWVGQRIGRDEKHGKLQREKRLRSQPEEFSRFNQRLLNQGIMEEVMIDYLREKGVQVEWSTTAESLETDQDDLPVVHVSRGLGEKDTIKAQYVTGCDGVHSWTRDQLQIPMDALSAPSEESTWGVMDIVPISDFPDIRQSCAIHACSRSGIMQLPRENRLIRLYIQLKSDDELAQQAILNTHDETTPKQLLKIAQRTYEPYQMSYKRCDWWSLYRIGQRLVPEYRIRDRIFLAGDAAHTHSPKGGQGMNVSMQDTHNLVWKLASVILGQVDPSILETYNSERRPVAQELMRMDSDLVHAYEQQPGTGGHTDSVDEIRDRYTGFMTGVKVKYPSNILVTARKDSVTRKFEVGMRLPSFRVVYQASASPLHLAERLISNGYWRILVFSGDLRKDQNRRYLDSFAETLKPHLETMRIPIEVLLVHSSPRTDISILEVPDIFHPFDEDLGWDYSRVFADADAYEGYGVEDGCVVVCRPDQHVGWIGSDVADLEEYFSFVKS</sequence>
<evidence type="ECO:0000256" key="3">
    <source>
        <dbReference type="ARBA" id="ARBA00022827"/>
    </source>
</evidence>
<dbReference type="Gene3D" id="3.40.30.20">
    <property type="match status" value="1"/>
</dbReference>
<dbReference type="PANTHER" id="PTHR43004:SF20">
    <property type="entry name" value="2-MONOOXYGENASE, PUTATIVE (AFU_ORTHOLOGUE AFUA_1G13660)-RELATED"/>
    <property type="match status" value="1"/>
</dbReference>
<dbReference type="SUPFAM" id="SSF54373">
    <property type="entry name" value="FAD-linked reductases, C-terminal domain"/>
    <property type="match status" value="1"/>
</dbReference>
<dbReference type="AlphaFoldDB" id="A0A017S9R6"/>
<dbReference type="Gene3D" id="3.50.50.60">
    <property type="entry name" value="FAD/NAD(P)-binding domain"/>
    <property type="match status" value="1"/>
</dbReference>
<dbReference type="STRING" id="1388766.A0A017S9R6"/>
<dbReference type="PRINTS" id="PR00420">
    <property type="entry name" value="RNGMNOXGNASE"/>
</dbReference>
<comment type="similarity">
    <text evidence="1">Belongs to the PheA/TfdB FAD monooxygenase family.</text>
</comment>
<dbReference type="Pfam" id="PF07976">
    <property type="entry name" value="Phe_hydrox_dim"/>
    <property type="match status" value="1"/>
</dbReference>
<dbReference type="SUPFAM" id="SSF52833">
    <property type="entry name" value="Thioredoxin-like"/>
    <property type="match status" value="1"/>
</dbReference>
<proteinExistence type="inferred from homology"/>
<dbReference type="InterPro" id="IPR036249">
    <property type="entry name" value="Thioredoxin-like_sf"/>
</dbReference>
<dbReference type="OrthoDB" id="1716816at2759"/>
<dbReference type="InterPro" id="IPR002938">
    <property type="entry name" value="FAD-bd"/>
</dbReference>
<dbReference type="InterPro" id="IPR050641">
    <property type="entry name" value="RIFMO-like"/>
</dbReference>
<keyword evidence="4" id="KW-0560">Oxidoreductase</keyword>
<evidence type="ECO:0008006" key="9">
    <source>
        <dbReference type="Google" id="ProtNLM"/>
    </source>
</evidence>
<reference evidence="8" key="1">
    <citation type="journal article" date="2014" name="Nat. Commun.">
        <title>Genomic adaptations of the halophilic Dead Sea filamentous fungus Eurotium rubrum.</title>
        <authorList>
            <person name="Kis-Papo T."/>
            <person name="Weig A.R."/>
            <person name="Riley R."/>
            <person name="Persoh D."/>
            <person name="Salamov A."/>
            <person name="Sun H."/>
            <person name="Lipzen A."/>
            <person name="Wasser S.P."/>
            <person name="Rambold G."/>
            <person name="Grigoriev I.V."/>
            <person name="Nevo E."/>
        </authorList>
    </citation>
    <scope>NUCLEOTIDE SEQUENCE [LARGE SCALE GENOMIC DNA]</scope>
    <source>
        <strain evidence="8">CBS 135680</strain>
    </source>
</reference>
<dbReference type="CDD" id="cd02979">
    <property type="entry name" value="PHOX_C"/>
    <property type="match status" value="1"/>
</dbReference>
<dbReference type="GeneID" id="63702063"/>
<dbReference type="InterPro" id="IPR036188">
    <property type="entry name" value="FAD/NAD-bd_sf"/>
</dbReference>
<feature type="domain" description="Phenol hydroxylase-like C-terminal dimerisation" evidence="6">
    <location>
        <begin position="403"/>
        <end position="567"/>
    </location>
</feature>
<organism evidence="7 8">
    <name type="scientific">Aspergillus ruber (strain CBS 135680)</name>
    <dbReference type="NCBI Taxonomy" id="1388766"/>
    <lineage>
        <taxon>Eukaryota</taxon>
        <taxon>Fungi</taxon>
        <taxon>Dikarya</taxon>
        <taxon>Ascomycota</taxon>
        <taxon>Pezizomycotina</taxon>
        <taxon>Eurotiomycetes</taxon>
        <taxon>Eurotiomycetidae</taxon>
        <taxon>Eurotiales</taxon>
        <taxon>Aspergillaceae</taxon>
        <taxon>Aspergillus</taxon>
        <taxon>Aspergillus subgen. Aspergillus</taxon>
    </lineage>
</organism>